<gene>
    <name evidence="9" type="ORF">DFW101_0604</name>
</gene>
<dbReference type="HOGENOM" id="CLU_027059_2_0_7"/>
<feature type="domain" description="4Fe-4S ferredoxin-type" evidence="8">
    <location>
        <begin position="300"/>
        <end position="331"/>
    </location>
</feature>
<dbReference type="InterPro" id="IPR037171">
    <property type="entry name" value="NagB/RpiA_transferase-like"/>
</dbReference>
<dbReference type="PROSITE" id="PS51379">
    <property type="entry name" value="4FE4S_FER_2"/>
    <property type="match status" value="1"/>
</dbReference>
<evidence type="ECO:0000256" key="3">
    <source>
        <dbReference type="ARBA" id="ARBA00022723"/>
    </source>
</evidence>
<evidence type="ECO:0000256" key="1">
    <source>
        <dbReference type="ARBA" id="ARBA00022448"/>
    </source>
</evidence>
<evidence type="ECO:0000313" key="10">
    <source>
        <dbReference type="Proteomes" id="UP000004662"/>
    </source>
</evidence>
<keyword evidence="5" id="KW-0249">Electron transport</keyword>
<dbReference type="Pfam" id="PF02589">
    <property type="entry name" value="LUD_dom"/>
    <property type="match status" value="1"/>
</dbReference>
<keyword evidence="4" id="KW-0677">Repeat</keyword>
<evidence type="ECO:0000256" key="5">
    <source>
        <dbReference type="ARBA" id="ARBA00022982"/>
    </source>
</evidence>
<dbReference type="SUPFAM" id="SSF100950">
    <property type="entry name" value="NagB/RpiA/CoA transferase-like"/>
    <property type="match status" value="1"/>
</dbReference>
<dbReference type="PROSITE" id="PS00198">
    <property type="entry name" value="4FE4S_FER_1"/>
    <property type="match status" value="2"/>
</dbReference>
<dbReference type="InterPro" id="IPR024185">
    <property type="entry name" value="FTHF_cligase-like_sf"/>
</dbReference>
<organism evidence="9 10">
    <name type="scientific">Solidesulfovibrio carbinoliphilus subsp. oakridgensis</name>
    <dbReference type="NCBI Taxonomy" id="694327"/>
    <lineage>
        <taxon>Bacteria</taxon>
        <taxon>Pseudomonadati</taxon>
        <taxon>Thermodesulfobacteriota</taxon>
        <taxon>Desulfovibrionia</taxon>
        <taxon>Desulfovibrionales</taxon>
        <taxon>Desulfovibrionaceae</taxon>
        <taxon>Solidesulfovibrio</taxon>
    </lineage>
</organism>
<keyword evidence="2" id="KW-0004">4Fe-4S</keyword>
<dbReference type="AlphaFoldDB" id="G7QDW5"/>
<dbReference type="PANTHER" id="PTHR47153">
    <property type="entry name" value="LACTATE UTILIZATION PROTEIN B"/>
    <property type="match status" value="1"/>
</dbReference>
<dbReference type="SUPFAM" id="SSF46548">
    <property type="entry name" value="alpha-helical ferredoxin"/>
    <property type="match status" value="1"/>
</dbReference>
<dbReference type="PANTHER" id="PTHR47153:SF2">
    <property type="entry name" value="LACTATE UTILIZATION PROTEIN B"/>
    <property type="match status" value="1"/>
</dbReference>
<dbReference type="GO" id="GO:0051539">
    <property type="term" value="F:4 iron, 4 sulfur cluster binding"/>
    <property type="evidence" value="ECO:0007669"/>
    <property type="project" value="UniProtKB-KW"/>
</dbReference>
<evidence type="ECO:0000256" key="2">
    <source>
        <dbReference type="ARBA" id="ARBA00022485"/>
    </source>
</evidence>
<sequence length="469" mass="49713">MSATKHDFGQAAAEALADGERRAVLAKAIAHIHVLRQKSVNAMPDFADRRARAVAVRQKTLARLPELLETLEANVTAAGGVVHYAEDAAQAASLVTRLLAERNVRLVVKGKSMVSEEIGLNDALEAAGIEAVETDLGEYIIQLAGQKPSHILAPALHVSKEQVSELFRQKLGRTSTDIPEMTRIARESLRRKFLAADAGITGANIAVAATGTVAVLENEGNIRLSASCPPIHVALMSLEKVVESLNDAAAVLDILPPSATGQTLPVHLSFFTGPRRDGERDGPQEMHLVILDNGRSRILADPLLRPILQCIRCGACLNVCPVYQSVGGHAYGSVYPGPMGSVLSPLLADAAGDGRQPFACTHCAACAEACPAGIDHPALLQELRRRQAEAGGDAATTAFAALARHPFLFSMAASVARVADPTLGRTAGAAPDSPVGRFLRKRAFPGFSRPFSRRFKAMARRLARNGGQS</sequence>
<dbReference type="Pfam" id="PF13183">
    <property type="entry name" value="Fer4_8"/>
    <property type="match status" value="1"/>
</dbReference>
<dbReference type="GO" id="GO:0046872">
    <property type="term" value="F:metal ion binding"/>
    <property type="evidence" value="ECO:0007669"/>
    <property type="project" value="UniProtKB-KW"/>
</dbReference>
<evidence type="ECO:0000313" key="9">
    <source>
        <dbReference type="EMBL" id="EHJ46621.1"/>
    </source>
</evidence>
<dbReference type="OrthoDB" id="9770306at2"/>
<keyword evidence="7" id="KW-0411">Iron-sulfur</keyword>
<dbReference type="InterPro" id="IPR017896">
    <property type="entry name" value="4Fe4S_Fe-S-bd"/>
</dbReference>
<protein>
    <submittedName>
        <fullName evidence="9">Iron-sulfur cluster binding protein</fullName>
    </submittedName>
</protein>
<dbReference type="InterPro" id="IPR017900">
    <property type="entry name" value="4Fe4S_Fe_S_CS"/>
</dbReference>
<dbReference type="RefSeq" id="WP_009180057.1">
    <property type="nucleotide sequence ID" value="NZ_CM001368.1"/>
</dbReference>
<dbReference type="Gene3D" id="3.40.50.10420">
    <property type="entry name" value="NagB/RpiA/CoA transferase-like"/>
    <property type="match status" value="1"/>
</dbReference>
<proteinExistence type="predicted"/>
<dbReference type="InterPro" id="IPR009051">
    <property type="entry name" value="Helical_ferredxn"/>
</dbReference>
<evidence type="ECO:0000256" key="6">
    <source>
        <dbReference type="ARBA" id="ARBA00023004"/>
    </source>
</evidence>
<dbReference type="EMBL" id="CM001368">
    <property type="protein sequence ID" value="EHJ46621.1"/>
    <property type="molecule type" value="Genomic_DNA"/>
</dbReference>
<dbReference type="eggNOG" id="COG1139">
    <property type="taxonomic scope" value="Bacteria"/>
</dbReference>
<dbReference type="Gene3D" id="1.10.1060.10">
    <property type="entry name" value="Alpha-helical ferredoxin"/>
    <property type="match status" value="1"/>
</dbReference>
<keyword evidence="3" id="KW-0479">Metal-binding</keyword>
<dbReference type="InterPro" id="IPR003741">
    <property type="entry name" value="LUD_dom"/>
</dbReference>
<reference evidence="10" key="1">
    <citation type="journal article" date="2015" name="Genome Announc.">
        <title>High-Quality Draft Genome Sequence of Desulfovibrio carbinoliphilus FW-101-2B, an Organic Acid-Oxidizing Sulfate-Reducing Bacterium Isolated from Uranium(VI)-Contaminated Groundwater.</title>
        <authorList>
            <person name="Ramsay B.D."/>
            <person name="Hwang C."/>
            <person name="Woo H.L."/>
            <person name="Carroll S.L."/>
            <person name="Lucas S."/>
            <person name="Han J."/>
            <person name="Lapidus A.L."/>
            <person name="Cheng J.F."/>
            <person name="Goodwin L.A."/>
            <person name="Pitluck S."/>
            <person name="Peters L."/>
            <person name="Chertkov O."/>
            <person name="Held B."/>
            <person name="Detter J.C."/>
            <person name="Han C.S."/>
            <person name="Tapia R."/>
            <person name="Land M.L."/>
            <person name="Hauser L.J."/>
            <person name="Kyrpides N.C."/>
            <person name="Ivanova N.N."/>
            <person name="Mikhailova N."/>
            <person name="Pagani I."/>
            <person name="Woyke T."/>
            <person name="Arkin A.P."/>
            <person name="Dehal P."/>
            <person name="Chivian D."/>
            <person name="Criddle C.S."/>
            <person name="Wu W."/>
            <person name="Chakraborty R."/>
            <person name="Hazen T.C."/>
            <person name="Fields M.W."/>
        </authorList>
    </citation>
    <scope>NUCLEOTIDE SEQUENCE [LARGE SCALE GENOMIC DNA]</scope>
    <source>
        <strain evidence="10">FW-101-2B</strain>
    </source>
</reference>
<keyword evidence="10" id="KW-1185">Reference proteome</keyword>
<evidence type="ECO:0000256" key="4">
    <source>
        <dbReference type="ARBA" id="ARBA00022737"/>
    </source>
</evidence>
<dbReference type="Proteomes" id="UP000004662">
    <property type="component" value="Chromosome"/>
</dbReference>
<keyword evidence="1" id="KW-0813">Transport</keyword>
<dbReference type="GO" id="GO:0006089">
    <property type="term" value="P:lactate metabolic process"/>
    <property type="evidence" value="ECO:0007669"/>
    <property type="project" value="InterPro"/>
</dbReference>
<keyword evidence="6" id="KW-0408">Iron</keyword>
<name>G7QDW5_9BACT</name>
<evidence type="ECO:0000259" key="8">
    <source>
        <dbReference type="PROSITE" id="PS51379"/>
    </source>
</evidence>
<accession>G7QDW5</accession>
<dbReference type="InterPro" id="IPR004452">
    <property type="entry name" value="LutB/LldF"/>
</dbReference>
<dbReference type="STRING" id="694327.DFW101_0604"/>
<evidence type="ECO:0000256" key="7">
    <source>
        <dbReference type="ARBA" id="ARBA00023014"/>
    </source>
</evidence>